<gene>
    <name evidence="3" type="ORF">N8I74_08465</name>
</gene>
<dbReference type="Proteomes" id="UP001061302">
    <property type="component" value="Chromosome"/>
</dbReference>
<evidence type="ECO:0000313" key="4">
    <source>
        <dbReference type="Proteomes" id="UP001061302"/>
    </source>
</evidence>
<keyword evidence="2" id="KW-0479">Metal-binding</keyword>
<dbReference type="PANTHER" id="PTHR37302">
    <property type="entry name" value="SLR1116 PROTEIN"/>
    <property type="match status" value="1"/>
</dbReference>
<dbReference type="SUPFAM" id="SSF109854">
    <property type="entry name" value="DinB/YfiT-like putative metalloenzymes"/>
    <property type="match status" value="1"/>
</dbReference>
<sequence length="172" mass="20158">MDANYPRLMAAYNRWMNERLYAACDRLDDTTRHADLGAFFKSIHATLDHLLWGDTAWFNRLQQQPVELPPLGTLLCPDWDDLKAARASLDEQLVEWADGLTESWLAQQFSFTSRLYQREFTQPRWVFVTHFFNHQTHHRGQLTTLLAQLDIDFGITDLPMLPELADPDWLTH</sequence>
<dbReference type="Gene3D" id="1.20.120.450">
    <property type="entry name" value="dinb family like domain"/>
    <property type="match status" value="1"/>
</dbReference>
<proteinExistence type="inferred from homology"/>
<dbReference type="EMBL" id="CP106753">
    <property type="protein sequence ID" value="UXY17028.1"/>
    <property type="molecule type" value="Genomic_DNA"/>
</dbReference>
<accession>A0ABY6DS21</accession>
<organism evidence="3 4">
    <name type="scientific">Chitiniphilus purpureus</name>
    <dbReference type="NCBI Taxonomy" id="2981137"/>
    <lineage>
        <taxon>Bacteria</taxon>
        <taxon>Pseudomonadati</taxon>
        <taxon>Pseudomonadota</taxon>
        <taxon>Betaproteobacteria</taxon>
        <taxon>Neisseriales</taxon>
        <taxon>Chitinibacteraceae</taxon>
        <taxon>Chitiniphilus</taxon>
    </lineage>
</organism>
<dbReference type="RefSeq" id="WP_263126456.1">
    <property type="nucleotide sequence ID" value="NZ_CP106753.1"/>
</dbReference>
<dbReference type="InterPro" id="IPR007837">
    <property type="entry name" value="DinB"/>
</dbReference>
<evidence type="ECO:0000313" key="3">
    <source>
        <dbReference type="EMBL" id="UXY17028.1"/>
    </source>
</evidence>
<evidence type="ECO:0000256" key="2">
    <source>
        <dbReference type="ARBA" id="ARBA00022723"/>
    </source>
</evidence>
<keyword evidence="4" id="KW-1185">Reference proteome</keyword>
<dbReference type="InterPro" id="IPR034660">
    <property type="entry name" value="DinB/YfiT-like"/>
</dbReference>
<reference evidence="3" key="1">
    <citation type="submission" date="2022-10" db="EMBL/GenBank/DDBJ databases">
        <title>Chitiniphilus purpureus sp. nov., a novel chitin-degrading bacterium isolated from crawfish pond sediment.</title>
        <authorList>
            <person name="Li K."/>
        </authorList>
    </citation>
    <scope>NUCLEOTIDE SEQUENCE</scope>
    <source>
        <strain evidence="3">CD1</strain>
    </source>
</reference>
<dbReference type="Pfam" id="PF05163">
    <property type="entry name" value="DinB"/>
    <property type="match status" value="1"/>
</dbReference>
<evidence type="ECO:0000256" key="1">
    <source>
        <dbReference type="ARBA" id="ARBA00008635"/>
    </source>
</evidence>
<name>A0ABY6DS21_9NEIS</name>
<comment type="similarity">
    <text evidence="1">Belongs to the DinB family.</text>
</comment>
<dbReference type="PANTHER" id="PTHR37302:SF1">
    <property type="entry name" value="PROTEIN DINB"/>
    <property type="match status" value="1"/>
</dbReference>
<protein>
    <submittedName>
        <fullName evidence="3">DinB family protein</fullName>
    </submittedName>
</protein>